<comment type="subunit">
    <text evidence="2">Homodimer.</text>
</comment>
<evidence type="ECO:0000259" key="4">
    <source>
        <dbReference type="Pfam" id="PF00561"/>
    </source>
</evidence>
<keyword evidence="6" id="KW-1185">Reference proteome</keyword>
<dbReference type="UniPathway" id="UPA00051">
    <property type="reaction ID" value="UER00074"/>
</dbReference>
<comment type="caution">
    <text evidence="5">The sequence shown here is derived from an EMBL/GenBank/DDBJ whole genome shotgun (WGS) entry which is preliminary data.</text>
</comment>
<dbReference type="PIRSF" id="PIRSF000443">
    <property type="entry name" value="Homoser_Ac_trans"/>
    <property type="match status" value="1"/>
</dbReference>
<feature type="domain" description="AB hydrolase-1" evidence="4">
    <location>
        <begin position="40"/>
        <end position="323"/>
    </location>
</feature>
<dbReference type="OrthoDB" id="9800754at2"/>
<keyword evidence="2" id="KW-0963">Cytoplasm</keyword>
<comment type="subcellular location">
    <subcellularLocation>
        <location evidence="2">Cytoplasm</location>
    </subcellularLocation>
</comment>
<evidence type="ECO:0000313" key="6">
    <source>
        <dbReference type="Proteomes" id="UP000238034"/>
    </source>
</evidence>
<feature type="binding site" evidence="2">
    <location>
        <position position="319"/>
    </location>
    <ligand>
        <name>substrate</name>
    </ligand>
</feature>
<feature type="active site" evidence="2 3">
    <location>
        <position position="318"/>
    </location>
</feature>
<gene>
    <name evidence="2" type="primary">metXA</name>
    <name evidence="5" type="ORF">B0I27_109125</name>
</gene>
<dbReference type="Proteomes" id="UP000238034">
    <property type="component" value="Unassembled WGS sequence"/>
</dbReference>
<evidence type="ECO:0000256" key="1">
    <source>
        <dbReference type="ARBA" id="ARBA00022679"/>
    </source>
</evidence>
<dbReference type="PANTHER" id="PTHR32268:SF11">
    <property type="entry name" value="HOMOSERINE O-ACETYLTRANSFERASE"/>
    <property type="match status" value="1"/>
</dbReference>
<dbReference type="InterPro" id="IPR029058">
    <property type="entry name" value="AB_hydrolase_fold"/>
</dbReference>
<keyword evidence="2" id="KW-0012">Acyltransferase</keyword>
<evidence type="ECO:0000256" key="3">
    <source>
        <dbReference type="PIRSR" id="PIRSR000443-1"/>
    </source>
</evidence>
<feature type="active site" evidence="2 3">
    <location>
        <position position="289"/>
    </location>
</feature>
<dbReference type="Pfam" id="PF00561">
    <property type="entry name" value="Abhydrolase_1"/>
    <property type="match status" value="1"/>
</dbReference>
<dbReference type="HAMAP" id="MF_00296">
    <property type="entry name" value="MetX_acyltransf"/>
    <property type="match status" value="1"/>
</dbReference>
<organism evidence="5 6">
    <name type="scientific">Arcticibacter pallidicorallinus</name>
    <dbReference type="NCBI Taxonomy" id="1259464"/>
    <lineage>
        <taxon>Bacteria</taxon>
        <taxon>Pseudomonadati</taxon>
        <taxon>Bacteroidota</taxon>
        <taxon>Sphingobacteriia</taxon>
        <taxon>Sphingobacteriales</taxon>
        <taxon>Sphingobacteriaceae</taxon>
        <taxon>Arcticibacter</taxon>
    </lineage>
</organism>
<keyword evidence="1 2" id="KW-0808">Transferase</keyword>
<feature type="binding site" evidence="2">
    <location>
        <position position="201"/>
    </location>
    <ligand>
        <name>substrate</name>
    </ligand>
</feature>
<sequence>MNIKKYTYKGTFKLEDGSELPELEIAYQTFGTLNEKKDNVVWVCHALTANADVFDWWKGLFGENELFNPGEHFIVCANILGSNYGTTNPLSINPTTGEPWYLSFPPFNIRDLVMVQKLLADHLDIQTIDVLIGGSLGGQQSLEWAILEPNRINKLIIMATNAQHSPWGIAFNESQRLALSADPTFHSNTPEGGSQGLKAARSIALLSYRHYDTYAISQQEITHDKTDNFKASSYQNYQGDKLVKRFNAYSYWYLTKAMDSHNIFRGREHHADILGKVKARTLVLGITSDILFPPVEQRLIAEGIPGAEYLEISSFYGHDGFLVETETLTHEIGKFLKGTAGVSTASHYTKSHH</sequence>
<accession>A0A2T0TXL0</accession>
<comment type="catalytic activity">
    <reaction evidence="2">
        <text>L-homoserine + acetyl-CoA = O-acetyl-L-homoserine + CoA</text>
        <dbReference type="Rhea" id="RHEA:13701"/>
        <dbReference type="ChEBI" id="CHEBI:57287"/>
        <dbReference type="ChEBI" id="CHEBI:57288"/>
        <dbReference type="ChEBI" id="CHEBI:57476"/>
        <dbReference type="ChEBI" id="CHEBI:57716"/>
        <dbReference type="EC" id="2.3.1.31"/>
    </reaction>
</comment>
<feature type="active site" description="Nucleophile" evidence="2 3">
    <location>
        <position position="135"/>
    </location>
</feature>
<keyword evidence="2" id="KW-0486">Methionine biosynthesis</keyword>
<comment type="function">
    <text evidence="2">Transfers an acetyl group from acetyl-CoA to L-homoserine, forming acetyl-L-homoserine.</text>
</comment>
<name>A0A2T0TXL0_9SPHI</name>
<dbReference type="AlphaFoldDB" id="A0A2T0TXL0"/>
<comment type="caution">
    <text evidence="2">Lacks conserved residue(s) required for the propagation of feature annotation.</text>
</comment>
<comment type="similarity">
    <text evidence="2">Belongs to the AB hydrolase superfamily. MetX family.</text>
</comment>
<evidence type="ECO:0000313" key="5">
    <source>
        <dbReference type="EMBL" id="PRY50401.1"/>
    </source>
</evidence>
<dbReference type="RefSeq" id="WP_106294472.1">
    <property type="nucleotide sequence ID" value="NZ_PVTH01000009.1"/>
</dbReference>
<dbReference type="GO" id="GO:0009086">
    <property type="term" value="P:methionine biosynthetic process"/>
    <property type="evidence" value="ECO:0007669"/>
    <property type="project" value="UniProtKB-UniRule"/>
</dbReference>
<dbReference type="EC" id="2.3.1.31" evidence="2"/>
<dbReference type="InterPro" id="IPR008220">
    <property type="entry name" value="HAT_MetX-like"/>
</dbReference>
<dbReference type="Gene3D" id="3.40.50.1820">
    <property type="entry name" value="alpha/beta hydrolase"/>
    <property type="match status" value="1"/>
</dbReference>
<dbReference type="GO" id="GO:0004414">
    <property type="term" value="F:homoserine O-acetyltransferase activity"/>
    <property type="evidence" value="ECO:0007669"/>
    <property type="project" value="UniProtKB-UniRule"/>
</dbReference>
<comment type="pathway">
    <text evidence="2">Amino-acid biosynthesis; L-methionine biosynthesis via de novo pathway; O-acetyl-L-homoserine from L-homoserine: step 1/1.</text>
</comment>
<dbReference type="PANTHER" id="PTHR32268">
    <property type="entry name" value="HOMOSERINE O-ACETYLTRANSFERASE"/>
    <property type="match status" value="1"/>
</dbReference>
<dbReference type="GO" id="GO:0009092">
    <property type="term" value="P:homoserine metabolic process"/>
    <property type="evidence" value="ECO:0007669"/>
    <property type="project" value="TreeGrafter"/>
</dbReference>
<evidence type="ECO:0000256" key="2">
    <source>
        <dbReference type="HAMAP-Rule" id="MF_00296"/>
    </source>
</evidence>
<dbReference type="NCBIfam" id="TIGR01392">
    <property type="entry name" value="homoserO_Ac_trn"/>
    <property type="match status" value="1"/>
</dbReference>
<keyword evidence="2" id="KW-0028">Amino-acid biosynthesis</keyword>
<dbReference type="EMBL" id="PVTH01000009">
    <property type="protein sequence ID" value="PRY50401.1"/>
    <property type="molecule type" value="Genomic_DNA"/>
</dbReference>
<proteinExistence type="inferred from homology"/>
<dbReference type="GO" id="GO:0005737">
    <property type="term" value="C:cytoplasm"/>
    <property type="evidence" value="ECO:0007669"/>
    <property type="project" value="UniProtKB-SubCell"/>
</dbReference>
<reference evidence="5 6" key="1">
    <citation type="submission" date="2018-03" db="EMBL/GenBank/DDBJ databases">
        <title>Genomic Encyclopedia of Type Strains, Phase III (KMG-III): the genomes of soil and plant-associated and newly described type strains.</title>
        <authorList>
            <person name="Whitman W."/>
        </authorList>
    </citation>
    <scope>NUCLEOTIDE SEQUENCE [LARGE SCALE GENOMIC DNA]</scope>
    <source>
        <strain evidence="5 6">CGMCC 1.9313</strain>
    </source>
</reference>
<dbReference type="SUPFAM" id="SSF53474">
    <property type="entry name" value="alpha/beta-Hydrolases"/>
    <property type="match status" value="1"/>
</dbReference>
<protein>
    <recommendedName>
        <fullName evidence="2">Homoserine O-acetyltransferase</fullName>
        <shortName evidence="2">HAT</shortName>
        <ecNumber evidence="2">2.3.1.31</ecNumber>
    </recommendedName>
    <alternativeName>
        <fullName evidence="2">Homoserine transacetylase</fullName>
        <shortName evidence="2">HTA</shortName>
    </alternativeName>
</protein>
<dbReference type="InterPro" id="IPR000073">
    <property type="entry name" value="AB_hydrolase_1"/>
</dbReference>